<evidence type="ECO:0000256" key="5">
    <source>
        <dbReference type="SAM" id="Phobius"/>
    </source>
</evidence>
<evidence type="ECO:0000256" key="4">
    <source>
        <dbReference type="ARBA" id="ARBA00023136"/>
    </source>
</evidence>
<comment type="caution">
    <text evidence="7">The sequence shown here is derived from an EMBL/GenBank/DDBJ whole genome shotgun (WGS) entry which is preliminary data.</text>
</comment>
<keyword evidence="2 5" id="KW-0812">Transmembrane</keyword>
<protein>
    <recommendedName>
        <fullName evidence="6">Methylamine utilisation protein MauE domain-containing protein</fullName>
    </recommendedName>
</protein>
<reference evidence="8" key="1">
    <citation type="journal article" date="2019" name="Int. J. Syst. Evol. Microbiol.">
        <title>The Global Catalogue of Microorganisms (GCM) 10K type strain sequencing project: providing services to taxonomists for standard genome sequencing and annotation.</title>
        <authorList>
            <consortium name="The Broad Institute Genomics Platform"/>
            <consortium name="The Broad Institute Genome Sequencing Center for Infectious Disease"/>
            <person name="Wu L."/>
            <person name="Ma J."/>
        </authorList>
    </citation>
    <scope>NUCLEOTIDE SEQUENCE [LARGE SCALE GENOMIC DNA]</scope>
    <source>
        <strain evidence="8">JCM 3325</strain>
    </source>
</reference>
<feature type="transmembrane region" description="Helical" evidence="5">
    <location>
        <begin position="74"/>
        <end position="93"/>
    </location>
</feature>
<gene>
    <name evidence="7" type="ORF">GCM10010191_25900</name>
</gene>
<feature type="transmembrane region" description="Helical" evidence="5">
    <location>
        <begin position="6"/>
        <end position="25"/>
    </location>
</feature>
<dbReference type="InterPro" id="IPR009908">
    <property type="entry name" value="Methylamine_util_MauE"/>
</dbReference>
<proteinExistence type="predicted"/>
<feature type="transmembrane region" description="Helical" evidence="5">
    <location>
        <begin position="45"/>
        <end position="68"/>
    </location>
</feature>
<feature type="transmembrane region" description="Helical" evidence="5">
    <location>
        <begin position="120"/>
        <end position="137"/>
    </location>
</feature>
<keyword evidence="8" id="KW-1185">Reference proteome</keyword>
<evidence type="ECO:0000313" key="7">
    <source>
        <dbReference type="EMBL" id="GAA2414687.1"/>
    </source>
</evidence>
<keyword evidence="3 5" id="KW-1133">Transmembrane helix</keyword>
<feature type="domain" description="Methylamine utilisation protein MauE" evidence="6">
    <location>
        <begin position="8"/>
        <end position="135"/>
    </location>
</feature>
<evidence type="ECO:0000259" key="6">
    <source>
        <dbReference type="Pfam" id="PF07291"/>
    </source>
</evidence>
<evidence type="ECO:0000256" key="3">
    <source>
        <dbReference type="ARBA" id="ARBA00022989"/>
    </source>
</evidence>
<organism evidence="7 8">
    <name type="scientific">Actinomadura vinacea</name>
    <dbReference type="NCBI Taxonomy" id="115336"/>
    <lineage>
        <taxon>Bacteria</taxon>
        <taxon>Bacillati</taxon>
        <taxon>Actinomycetota</taxon>
        <taxon>Actinomycetes</taxon>
        <taxon>Streptosporangiales</taxon>
        <taxon>Thermomonosporaceae</taxon>
        <taxon>Actinomadura</taxon>
    </lineage>
</organism>
<feature type="transmembrane region" description="Helical" evidence="5">
    <location>
        <begin position="149"/>
        <end position="165"/>
    </location>
</feature>
<sequence>MNAPVAGVAAVTIPLIMLAAFAGHARRPRLLSTALRMQRVLPRRLTGPVAALAVTAEGGTGVTAAGGLLLGRDALLRAALGAAAVLLVAYAAYGASVTRTRPSAPCGCTGSLASPMTSWVAARAAVLSALAAAGAVWGPPAAQPGAETAIIGLAGLSFAVILWTLPEALEERAPGTSPAVGFSSQ</sequence>
<dbReference type="RefSeq" id="WP_344589093.1">
    <property type="nucleotide sequence ID" value="NZ_BAAARW010000011.1"/>
</dbReference>
<accession>A0ABP5VXT2</accession>
<comment type="subcellular location">
    <subcellularLocation>
        <location evidence="1">Membrane</location>
        <topology evidence="1">Multi-pass membrane protein</topology>
    </subcellularLocation>
</comment>
<name>A0ABP5VXT2_9ACTN</name>
<evidence type="ECO:0000313" key="8">
    <source>
        <dbReference type="Proteomes" id="UP001501231"/>
    </source>
</evidence>
<evidence type="ECO:0000256" key="2">
    <source>
        <dbReference type="ARBA" id="ARBA00022692"/>
    </source>
</evidence>
<keyword evidence="4 5" id="KW-0472">Membrane</keyword>
<dbReference type="EMBL" id="BAAARW010000011">
    <property type="protein sequence ID" value="GAA2414687.1"/>
    <property type="molecule type" value="Genomic_DNA"/>
</dbReference>
<dbReference type="Pfam" id="PF07291">
    <property type="entry name" value="MauE"/>
    <property type="match status" value="1"/>
</dbReference>
<dbReference type="Proteomes" id="UP001501231">
    <property type="component" value="Unassembled WGS sequence"/>
</dbReference>
<evidence type="ECO:0000256" key="1">
    <source>
        <dbReference type="ARBA" id="ARBA00004141"/>
    </source>
</evidence>